<sequence>MSGRSLALLALYQTLIEQVKHSFEDNNTLTIKSLYQSILKSKQYLQLKSQADESELALVEEFLKRDIGNYLKEQNAESLSHSPTMIAIENTLWHWLNEITDKSQVEWHELSQDFKHHGCYQSGEIISQGRMVCTECQHEMQIEFPSIISDCPTCDNNEFTREPFLP</sequence>
<evidence type="ECO:0000313" key="1">
    <source>
        <dbReference type="EMBL" id="ABE54088.1"/>
    </source>
</evidence>
<dbReference type="Pfam" id="PF07295">
    <property type="entry name" value="DUF1451"/>
    <property type="match status" value="1"/>
</dbReference>
<reference evidence="1 2" key="1">
    <citation type="submission" date="2006-03" db="EMBL/GenBank/DDBJ databases">
        <title>Complete sequence of Shewanella denitrificans OS217.</title>
        <authorList>
            <consortium name="US DOE Joint Genome Institute"/>
            <person name="Copeland A."/>
            <person name="Lucas S."/>
            <person name="Lapidus A."/>
            <person name="Barry K."/>
            <person name="Detter J.C."/>
            <person name="Glavina del Rio T."/>
            <person name="Hammon N."/>
            <person name="Israni S."/>
            <person name="Dalin E."/>
            <person name="Tice H."/>
            <person name="Pitluck S."/>
            <person name="Brettin T."/>
            <person name="Bruce D."/>
            <person name="Han C."/>
            <person name="Tapia R."/>
            <person name="Gilna P."/>
            <person name="Kiss H."/>
            <person name="Schmutz J."/>
            <person name="Larimer F."/>
            <person name="Land M."/>
            <person name="Hauser L."/>
            <person name="Kyrpides N."/>
            <person name="Lykidis A."/>
            <person name="Richardson P."/>
        </authorList>
    </citation>
    <scope>NUCLEOTIDE SEQUENCE [LARGE SCALE GENOMIC DNA]</scope>
    <source>
        <strain evidence="2">OS217 / ATCC BAA-1090 / DSM 15013</strain>
    </source>
</reference>
<protein>
    <submittedName>
        <fullName evidence="1">Uncharacterized protein</fullName>
    </submittedName>
</protein>
<dbReference type="Proteomes" id="UP000001982">
    <property type="component" value="Chromosome"/>
</dbReference>
<dbReference type="AlphaFoldDB" id="Q12R38"/>
<organism evidence="1 2">
    <name type="scientific">Shewanella denitrificans (strain OS217 / ATCC BAA-1090 / DSM 15013)</name>
    <dbReference type="NCBI Taxonomy" id="318161"/>
    <lineage>
        <taxon>Bacteria</taxon>
        <taxon>Pseudomonadati</taxon>
        <taxon>Pseudomonadota</taxon>
        <taxon>Gammaproteobacteria</taxon>
        <taxon>Alteromonadales</taxon>
        <taxon>Shewanellaceae</taxon>
        <taxon>Shewanella</taxon>
    </lineage>
</organism>
<dbReference type="eggNOG" id="COG2888">
    <property type="taxonomic scope" value="Bacteria"/>
</dbReference>
<keyword evidence="2" id="KW-1185">Reference proteome</keyword>
<gene>
    <name evidence="1" type="ordered locus">Sden_0798</name>
</gene>
<dbReference type="STRING" id="318161.Sden_0798"/>
<dbReference type="OrthoDB" id="3174978at2"/>
<evidence type="ECO:0000313" key="2">
    <source>
        <dbReference type="Proteomes" id="UP000001982"/>
    </source>
</evidence>
<dbReference type="KEGG" id="sdn:Sden_0798"/>
<dbReference type="InterPro" id="IPR009912">
    <property type="entry name" value="DUF1451"/>
</dbReference>
<proteinExistence type="predicted"/>
<accession>Q12R38</accession>
<dbReference type="HOGENOM" id="CLU_101353_1_0_6"/>
<name>Q12R38_SHEDO</name>
<dbReference type="EMBL" id="CP000302">
    <property type="protein sequence ID" value="ABE54088.1"/>
    <property type="molecule type" value="Genomic_DNA"/>
</dbReference>
<dbReference type="RefSeq" id="WP_011495253.1">
    <property type="nucleotide sequence ID" value="NC_007954.1"/>
</dbReference>